<evidence type="ECO:0000259" key="11">
    <source>
        <dbReference type="PROSITE" id="PS51192"/>
    </source>
</evidence>
<reference evidence="14 15" key="1">
    <citation type="journal article" date="2015" name="Genome Announc.">
        <title>Draft Genome Sequence of Filamentous Marine Cyanobacterium Lyngbya confervoides Strain BDU141951.</title>
        <authorList>
            <person name="Chandrababunaidu M.M."/>
            <person name="Sen D."/>
            <person name="Tripathy S."/>
        </authorList>
    </citation>
    <scope>NUCLEOTIDE SEQUENCE [LARGE SCALE GENOMIC DNA]</scope>
    <source>
        <strain evidence="14 15">BDU141951</strain>
    </source>
</reference>
<evidence type="ECO:0000256" key="10">
    <source>
        <dbReference type="ARBA" id="ARBA00038437"/>
    </source>
</evidence>
<evidence type="ECO:0000256" key="8">
    <source>
        <dbReference type="ARBA" id="ARBA00022840"/>
    </source>
</evidence>
<name>A0ABD4T5X7_9CYAN</name>
<dbReference type="InterPro" id="IPR006474">
    <property type="entry name" value="Helicase_Cas3_CRISPR-ass_core"/>
</dbReference>
<evidence type="ECO:0000256" key="2">
    <source>
        <dbReference type="ARBA" id="ARBA00009046"/>
    </source>
</evidence>
<dbReference type="Pfam" id="PF00270">
    <property type="entry name" value="DEAD"/>
    <property type="match status" value="1"/>
</dbReference>
<dbReference type="InterPro" id="IPR014001">
    <property type="entry name" value="Helicase_ATP-bd"/>
</dbReference>
<dbReference type="Pfam" id="PF18019">
    <property type="entry name" value="Cas3_HD"/>
    <property type="match status" value="1"/>
</dbReference>
<protein>
    <submittedName>
        <fullName evidence="14">CRISPR-associated helicase Cas3</fullName>
    </submittedName>
</protein>
<evidence type="ECO:0000256" key="4">
    <source>
        <dbReference type="ARBA" id="ARBA00022723"/>
    </source>
</evidence>
<evidence type="ECO:0000256" key="7">
    <source>
        <dbReference type="ARBA" id="ARBA00022806"/>
    </source>
</evidence>
<evidence type="ECO:0000256" key="5">
    <source>
        <dbReference type="ARBA" id="ARBA00022741"/>
    </source>
</evidence>
<dbReference type="PROSITE" id="PS51192">
    <property type="entry name" value="HELICASE_ATP_BIND_1"/>
    <property type="match status" value="1"/>
</dbReference>
<dbReference type="NCBIfam" id="TIGR01587">
    <property type="entry name" value="cas3_core"/>
    <property type="match status" value="1"/>
</dbReference>
<proteinExistence type="inferred from homology"/>
<dbReference type="Gene3D" id="1.10.3210.30">
    <property type="match status" value="1"/>
</dbReference>
<keyword evidence="4" id="KW-0479">Metal-binding</keyword>
<keyword evidence="9" id="KW-0051">Antiviral defense</keyword>
<sequence>MSELPKQLWAKSKSKLSGKQLSLEQHLLDAEQAAHLIFRLEGRWGRNWCRFFKIKNESERQKFLLNLRVAALFHDIGKANADFYEAVTTPGFKAQTLRHEHLSALVLCLPSVRKWLSQNPDLDVDVITAAVLSHHLKASESQVSVRGNQEASERFKYYRWCQPQTAKTAVDLYFQHVEVIKILDRISKIAELEGGPELPTTDWKAGSVWDQAYKQGKDAGRRFNRVIKADDARRMFLVAVKAGLIVADSAASGLVRVNEGKIPIADWINDVVHAAPIADSDIETAILKPRAQQIAQRLGTPFQPRSFQTKMAQQSSRALLLAACGAGKTLGAWMWAEAQSRKYEIGKVIFLYPTRGTATEGFRDYVGWAPETDAALMTGTARYELEAMQENPSDAIKGKDFQADERLYSLGFWSRRYFSATVDQFLSFMEHSYSSLCLLPVLADSAVIIDEIHSFDRKMFDTLISFLKHFHIPVLCMTATLPTSRRQELIEAGLQVFPKESDRPTLEDLKDKEEHPRYDLEPVDNFNAAFQKAIHAYQAGERVLWVVNTVDRCLAIAEKLENHKELKKLQAKVLTYHSRFRLCDRQQVHAKTVAAFAYQQNAAERKPVIAVTTQVCEMSLDLDADVLITEIAPVPSLVQRFGRANRHLARGREFRAKIHTYSPPAKRIKPYTKEDLEVSTRFLEELSHKPISQYALAEALERHSQQERSADGSARFLNSGYYATPGSFRDTDEYSIPCILDTDLEAVKSILDSPEKHKKEQFIINVPRKWAHRETEHYTWLPKYLGVAESVGHYDNPERGFITKPLEEVELG</sequence>
<comment type="similarity">
    <text evidence="2">In the central section; belongs to the CRISPR-associated helicase Cas3 family.</text>
</comment>
<feature type="domain" description="Helicase ATP-binding" evidence="11">
    <location>
        <begin position="309"/>
        <end position="499"/>
    </location>
</feature>
<evidence type="ECO:0000256" key="9">
    <source>
        <dbReference type="ARBA" id="ARBA00023118"/>
    </source>
</evidence>
<dbReference type="GO" id="GO:0004386">
    <property type="term" value="F:helicase activity"/>
    <property type="evidence" value="ECO:0007669"/>
    <property type="project" value="UniProtKB-KW"/>
</dbReference>
<evidence type="ECO:0000256" key="1">
    <source>
        <dbReference type="ARBA" id="ARBA00006847"/>
    </source>
</evidence>
<feature type="domain" description="Helicase C-terminal" evidence="12">
    <location>
        <begin position="529"/>
        <end position="708"/>
    </location>
</feature>
<comment type="similarity">
    <text evidence="10">Belongs to the DEAD box helicase family.</text>
</comment>
<dbReference type="SUPFAM" id="SSF52540">
    <property type="entry name" value="P-loop containing nucleoside triphosphate hydrolases"/>
    <property type="match status" value="1"/>
</dbReference>
<dbReference type="PANTHER" id="PTHR47959:SF16">
    <property type="entry name" value="CRISPR-ASSOCIATED NUCLEASE_HELICASE CAS3-RELATED"/>
    <property type="match status" value="1"/>
</dbReference>
<dbReference type="GO" id="GO:0046872">
    <property type="term" value="F:metal ion binding"/>
    <property type="evidence" value="ECO:0007669"/>
    <property type="project" value="UniProtKB-KW"/>
</dbReference>
<dbReference type="GO" id="GO:0016787">
    <property type="term" value="F:hydrolase activity"/>
    <property type="evidence" value="ECO:0007669"/>
    <property type="project" value="UniProtKB-KW"/>
</dbReference>
<evidence type="ECO:0000256" key="6">
    <source>
        <dbReference type="ARBA" id="ARBA00022801"/>
    </source>
</evidence>
<dbReference type="Pfam" id="PF22590">
    <property type="entry name" value="Cas3-like_C_2"/>
    <property type="match status" value="1"/>
</dbReference>
<organism evidence="14 15">
    <name type="scientific">Lyngbya confervoides BDU141951</name>
    <dbReference type="NCBI Taxonomy" id="1574623"/>
    <lineage>
        <taxon>Bacteria</taxon>
        <taxon>Bacillati</taxon>
        <taxon>Cyanobacteriota</taxon>
        <taxon>Cyanophyceae</taxon>
        <taxon>Oscillatoriophycideae</taxon>
        <taxon>Oscillatoriales</taxon>
        <taxon>Microcoleaceae</taxon>
        <taxon>Lyngbya</taxon>
    </lineage>
</organism>
<dbReference type="SMART" id="SM00487">
    <property type="entry name" value="DEXDc"/>
    <property type="match status" value="1"/>
</dbReference>
<keyword evidence="8" id="KW-0067">ATP-binding</keyword>
<dbReference type="InterPro" id="IPR011545">
    <property type="entry name" value="DEAD/DEAH_box_helicase_dom"/>
</dbReference>
<gene>
    <name evidence="14" type="primary">cas3</name>
    <name evidence="14" type="ORF">QQ91_0014155</name>
</gene>
<dbReference type="PANTHER" id="PTHR47959">
    <property type="entry name" value="ATP-DEPENDENT RNA HELICASE RHLE-RELATED"/>
    <property type="match status" value="1"/>
</dbReference>
<dbReference type="GO" id="GO:0005524">
    <property type="term" value="F:ATP binding"/>
    <property type="evidence" value="ECO:0007669"/>
    <property type="project" value="UniProtKB-KW"/>
</dbReference>
<dbReference type="InterPro" id="IPR006483">
    <property type="entry name" value="CRISPR-assoc_Cas3_HD"/>
</dbReference>
<evidence type="ECO:0000313" key="15">
    <source>
        <dbReference type="Proteomes" id="UP000031561"/>
    </source>
</evidence>
<dbReference type="InterPro" id="IPR038257">
    <property type="entry name" value="CRISPR-assoc_Cas3_HD_sf"/>
</dbReference>
<keyword evidence="7" id="KW-0347">Helicase</keyword>
<dbReference type="PROSITE" id="PS51643">
    <property type="entry name" value="HD_CAS3"/>
    <property type="match status" value="1"/>
</dbReference>
<evidence type="ECO:0000259" key="12">
    <source>
        <dbReference type="PROSITE" id="PS51194"/>
    </source>
</evidence>
<comment type="similarity">
    <text evidence="1">In the N-terminal section; belongs to the CRISPR-associated nuclease Cas3-HD family.</text>
</comment>
<dbReference type="Proteomes" id="UP000031561">
    <property type="component" value="Unassembled WGS sequence"/>
</dbReference>
<evidence type="ECO:0000256" key="3">
    <source>
        <dbReference type="ARBA" id="ARBA00022722"/>
    </source>
</evidence>
<dbReference type="RefSeq" id="WP_166282798.1">
    <property type="nucleotide sequence ID" value="NZ_JTHE03000080.1"/>
</dbReference>
<evidence type="ECO:0000313" key="14">
    <source>
        <dbReference type="EMBL" id="MCM1983962.1"/>
    </source>
</evidence>
<keyword evidence="3" id="KW-0540">Nuclease</keyword>
<dbReference type="InterPro" id="IPR054712">
    <property type="entry name" value="Cas3-like_dom"/>
</dbReference>
<keyword evidence="5" id="KW-0547">Nucleotide-binding</keyword>
<dbReference type="PROSITE" id="PS51194">
    <property type="entry name" value="HELICASE_CTER"/>
    <property type="match status" value="1"/>
</dbReference>
<dbReference type="InterPro" id="IPR001650">
    <property type="entry name" value="Helicase_C-like"/>
</dbReference>
<feature type="domain" description="HD Cas3-type" evidence="13">
    <location>
        <begin position="16"/>
        <end position="250"/>
    </location>
</feature>
<dbReference type="GO" id="GO:0051607">
    <property type="term" value="P:defense response to virus"/>
    <property type="evidence" value="ECO:0007669"/>
    <property type="project" value="UniProtKB-KW"/>
</dbReference>
<dbReference type="AlphaFoldDB" id="A0ABD4T5X7"/>
<dbReference type="InterPro" id="IPR050079">
    <property type="entry name" value="DEAD_box_RNA_helicase"/>
</dbReference>
<dbReference type="CDD" id="cd17930">
    <property type="entry name" value="DEXHc_cas3"/>
    <property type="match status" value="1"/>
</dbReference>
<keyword evidence="6" id="KW-0378">Hydrolase</keyword>
<accession>A0ABD4T5X7</accession>
<dbReference type="EMBL" id="JTHE03000080">
    <property type="protein sequence ID" value="MCM1983962.1"/>
    <property type="molecule type" value="Genomic_DNA"/>
</dbReference>
<dbReference type="GO" id="GO:0004518">
    <property type="term" value="F:nuclease activity"/>
    <property type="evidence" value="ECO:0007669"/>
    <property type="project" value="UniProtKB-KW"/>
</dbReference>
<keyword evidence="15" id="KW-1185">Reference proteome</keyword>
<evidence type="ECO:0000259" key="13">
    <source>
        <dbReference type="PROSITE" id="PS51643"/>
    </source>
</evidence>
<dbReference type="Gene3D" id="3.40.50.300">
    <property type="entry name" value="P-loop containing nucleotide triphosphate hydrolases"/>
    <property type="match status" value="2"/>
</dbReference>
<dbReference type="InterPro" id="IPR027417">
    <property type="entry name" value="P-loop_NTPase"/>
</dbReference>
<comment type="caution">
    <text evidence="14">The sequence shown here is derived from an EMBL/GenBank/DDBJ whole genome shotgun (WGS) entry which is preliminary data.</text>
</comment>